<dbReference type="EMBL" id="JADIMT010000069">
    <property type="protein sequence ID" value="MBO8436536.1"/>
    <property type="molecule type" value="Genomic_DNA"/>
</dbReference>
<dbReference type="AlphaFoldDB" id="A0A9D9H4Y3"/>
<feature type="domain" description="Endonuclease/exonuclease/phosphatase" evidence="1">
    <location>
        <begin position="7"/>
        <end position="295"/>
    </location>
</feature>
<evidence type="ECO:0000313" key="3">
    <source>
        <dbReference type="Proteomes" id="UP000823615"/>
    </source>
</evidence>
<name>A0A9D9H4Y3_9SPIO</name>
<keyword evidence="2" id="KW-0378">Hydrolase</keyword>
<dbReference type="SUPFAM" id="SSF56219">
    <property type="entry name" value="DNase I-like"/>
    <property type="match status" value="1"/>
</dbReference>
<dbReference type="Pfam" id="PF19580">
    <property type="entry name" value="Exo_endo_phos_3"/>
    <property type="match status" value="1"/>
</dbReference>
<dbReference type="InterPro" id="IPR005135">
    <property type="entry name" value="Endo/exonuclease/phosphatase"/>
</dbReference>
<reference evidence="2" key="2">
    <citation type="journal article" date="2021" name="PeerJ">
        <title>Extensive microbial diversity within the chicken gut microbiome revealed by metagenomics and culture.</title>
        <authorList>
            <person name="Gilroy R."/>
            <person name="Ravi A."/>
            <person name="Getino M."/>
            <person name="Pursley I."/>
            <person name="Horton D.L."/>
            <person name="Alikhan N.F."/>
            <person name="Baker D."/>
            <person name="Gharbi K."/>
            <person name="Hall N."/>
            <person name="Watson M."/>
            <person name="Adriaenssens E.M."/>
            <person name="Foster-Nyarko E."/>
            <person name="Jarju S."/>
            <person name="Secka A."/>
            <person name="Antonio M."/>
            <person name="Oren A."/>
            <person name="Chaudhuri R.R."/>
            <person name="La Ragione R."/>
            <person name="Hildebrand F."/>
            <person name="Pallen M.J."/>
        </authorList>
    </citation>
    <scope>NUCLEOTIDE SEQUENCE</scope>
    <source>
        <strain evidence="2">7293</strain>
    </source>
</reference>
<proteinExistence type="predicted"/>
<reference evidence="2" key="1">
    <citation type="submission" date="2020-10" db="EMBL/GenBank/DDBJ databases">
        <authorList>
            <person name="Gilroy R."/>
        </authorList>
    </citation>
    <scope>NUCLEOTIDE SEQUENCE</scope>
    <source>
        <strain evidence="2">7293</strain>
    </source>
</reference>
<keyword evidence="2" id="KW-0255">Endonuclease</keyword>
<accession>A0A9D9H4Y3</accession>
<dbReference type="InterPro" id="IPR036691">
    <property type="entry name" value="Endo/exonu/phosph_ase_sf"/>
</dbReference>
<evidence type="ECO:0000313" key="2">
    <source>
        <dbReference type="EMBL" id="MBO8436536.1"/>
    </source>
</evidence>
<sequence>MDNPSFTITTYNAYAFFDAVDDGTEFDGFFHSDGYDGEAYFTRVKETAILLGKYYSDSDVIILEEIESSSVLADLLEAGLKEKGFLYYGLADDGLGILSVGFISKHEPLDARTHAVGDSRPFLELTFSIGEEVVHVFGVHFTSRLDGGENERYEEALYLKELMENTSGIAIAAGDFNTDPRLCEESIAVFPEGYGKTAMFVTGDPSETSDGIYFFPLLDPDLEMVEKGTYCYENEWFIYDGIFLSSEAWDGEGIEYDSVSFSPPRVMKDRTGKPLKYDVSLGYGYSDHFPLSVTVK</sequence>
<dbReference type="Proteomes" id="UP000823615">
    <property type="component" value="Unassembled WGS sequence"/>
</dbReference>
<protein>
    <submittedName>
        <fullName evidence="2">Endonuclease/exonuclease/phosphatase family protein</fullName>
    </submittedName>
</protein>
<dbReference type="Gene3D" id="3.60.10.10">
    <property type="entry name" value="Endonuclease/exonuclease/phosphatase"/>
    <property type="match status" value="1"/>
</dbReference>
<keyword evidence="2" id="KW-0540">Nuclease</keyword>
<comment type="caution">
    <text evidence="2">The sequence shown here is derived from an EMBL/GenBank/DDBJ whole genome shotgun (WGS) entry which is preliminary data.</text>
</comment>
<dbReference type="GO" id="GO:0004519">
    <property type="term" value="F:endonuclease activity"/>
    <property type="evidence" value="ECO:0007669"/>
    <property type="project" value="UniProtKB-KW"/>
</dbReference>
<evidence type="ECO:0000259" key="1">
    <source>
        <dbReference type="Pfam" id="PF19580"/>
    </source>
</evidence>
<organism evidence="2 3">
    <name type="scientific">Candidatus Ornithospirochaeta stercoripullorum</name>
    <dbReference type="NCBI Taxonomy" id="2840899"/>
    <lineage>
        <taxon>Bacteria</taxon>
        <taxon>Pseudomonadati</taxon>
        <taxon>Spirochaetota</taxon>
        <taxon>Spirochaetia</taxon>
        <taxon>Spirochaetales</taxon>
        <taxon>Spirochaetaceae</taxon>
        <taxon>Spirochaetaceae incertae sedis</taxon>
        <taxon>Candidatus Ornithospirochaeta</taxon>
    </lineage>
</organism>
<gene>
    <name evidence="2" type="ORF">IAA97_06115</name>
</gene>